<feature type="compositionally biased region" description="Polar residues" evidence="1">
    <location>
        <begin position="75"/>
        <end position="85"/>
    </location>
</feature>
<gene>
    <name evidence="3" type="ORF">EST38_g10414</name>
</gene>
<comment type="caution">
    <text evidence="3">The sequence shown here is derived from an EMBL/GenBank/DDBJ whole genome shotgun (WGS) entry which is preliminary data.</text>
</comment>
<evidence type="ECO:0000256" key="1">
    <source>
        <dbReference type="SAM" id="MobiDB-lite"/>
    </source>
</evidence>
<dbReference type="STRING" id="2316362.A0A4Q2D9N0"/>
<organism evidence="3 4">
    <name type="scientific">Candolleomyces aberdarensis</name>
    <dbReference type="NCBI Taxonomy" id="2316362"/>
    <lineage>
        <taxon>Eukaryota</taxon>
        <taxon>Fungi</taxon>
        <taxon>Dikarya</taxon>
        <taxon>Basidiomycota</taxon>
        <taxon>Agaricomycotina</taxon>
        <taxon>Agaricomycetes</taxon>
        <taxon>Agaricomycetidae</taxon>
        <taxon>Agaricales</taxon>
        <taxon>Agaricineae</taxon>
        <taxon>Psathyrellaceae</taxon>
        <taxon>Candolleomyces</taxon>
    </lineage>
</organism>
<sequence length="363" mass="40655">MPPTSQHGSTADSHWAQVPALAHVSTANQPDDSCNPFNPPPKLSHLNLPIFTPSLPREEARLKRTLGLPPLLSPDTRSSLQSAGSSFGRKQRQSTPYSDKISEALKPNPKRDEHKKLIKLELGTFIGLKDEGAWAKPLLLTYTTDLEEDDLYKPFVDISNAILKKFVLIGGEEGELLREAIDTHATNLLHQEEVKTTLVSRPDVSIRGQGLSFQVPETNREGTVPEVGFSNMSSFEEMKVEKSNVSATAQGLQVAVYVRQIFIHQPNRRYVRALVLTETNLRLFHFDRSGGLYTPYINIHQDPYTFVRLVIGLNSLDESVLGFDMSIQWKIKNGRKTDGTLTNRRNDDTKIVYSLSKVDPIIT</sequence>
<dbReference type="AlphaFoldDB" id="A0A4Q2D9N0"/>
<proteinExistence type="predicted"/>
<dbReference type="EMBL" id="SDEE01000552">
    <property type="protein sequence ID" value="RXW15441.1"/>
    <property type="molecule type" value="Genomic_DNA"/>
</dbReference>
<feature type="region of interest" description="Disordered" evidence="1">
    <location>
        <begin position="67"/>
        <end position="110"/>
    </location>
</feature>
<dbReference type="PANTHER" id="PTHR38248:SF2">
    <property type="entry name" value="FUNK1 11"/>
    <property type="match status" value="1"/>
</dbReference>
<evidence type="ECO:0000313" key="4">
    <source>
        <dbReference type="Proteomes" id="UP000290288"/>
    </source>
</evidence>
<feature type="compositionally biased region" description="Polar residues" evidence="1">
    <location>
        <begin position="26"/>
        <end position="36"/>
    </location>
</feature>
<dbReference type="OrthoDB" id="5584477at2759"/>
<keyword evidence="4" id="KW-1185">Reference proteome</keyword>
<dbReference type="PANTHER" id="PTHR38248">
    <property type="entry name" value="FUNK1 6"/>
    <property type="match status" value="1"/>
</dbReference>
<reference evidence="3 4" key="1">
    <citation type="submission" date="2019-01" db="EMBL/GenBank/DDBJ databases">
        <title>Draft genome sequence of Psathyrella aberdarensis IHI B618.</title>
        <authorList>
            <person name="Buettner E."/>
            <person name="Kellner H."/>
        </authorList>
    </citation>
    <scope>NUCLEOTIDE SEQUENCE [LARGE SCALE GENOMIC DNA]</scope>
    <source>
        <strain evidence="3 4">IHI B618</strain>
    </source>
</reference>
<accession>A0A4Q2D9N0</accession>
<feature type="domain" description="Fungal-type protein kinase" evidence="2">
    <location>
        <begin position="226"/>
        <end position="338"/>
    </location>
</feature>
<dbReference type="InterPro" id="IPR040976">
    <property type="entry name" value="Pkinase_fungal"/>
</dbReference>
<evidence type="ECO:0000259" key="2">
    <source>
        <dbReference type="Pfam" id="PF17667"/>
    </source>
</evidence>
<dbReference type="Pfam" id="PF17667">
    <property type="entry name" value="Pkinase_fungal"/>
    <property type="match status" value="1"/>
</dbReference>
<feature type="region of interest" description="Disordered" evidence="1">
    <location>
        <begin position="26"/>
        <end position="49"/>
    </location>
</feature>
<name>A0A4Q2D9N0_9AGAR</name>
<evidence type="ECO:0000313" key="3">
    <source>
        <dbReference type="EMBL" id="RXW15441.1"/>
    </source>
</evidence>
<dbReference type="Proteomes" id="UP000290288">
    <property type="component" value="Unassembled WGS sequence"/>
</dbReference>
<protein>
    <recommendedName>
        <fullName evidence="2">Fungal-type protein kinase domain-containing protein</fullName>
    </recommendedName>
</protein>